<evidence type="ECO:0000313" key="3">
    <source>
        <dbReference type="EMBL" id="ACS87902.1"/>
    </source>
</evidence>
<name>C6K3W3_LEPSE</name>
<keyword evidence="1" id="KW-0677">Repeat</keyword>
<dbReference type="VEuPathDB" id="TriTrypDB:Lsey_0042_0140"/>
<evidence type="ECO:0000259" key="2">
    <source>
        <dbReference type="Pfam" id="PF01965"/>
    </source>
</evidence>
<dbReference type="OrthoDB" id="543156at2759"/>
<dbReference type="InterPro" id="IPR006287">
    <property type="entry name" value="DJ-1"/>
</dbReference>
<dbReference type="AlphaFoldDB" id="C6K3W3"/>
<dbReference type="CDD" id="cd03135">
    <property type="entry name" value="GATase1_DJ-1"/>
    <property type="match status" value="1"/>
</dbReference>
<dbReference type="PANTHER" id="PTHR48094">
    <property type="entry name" value="PROTEIN/NUCLEIC ACID DEGLYCASE DJ-1-RELATED"/>
    <property type="match status" value="1"/>
</dbReference>
<evidence type="ECO:0000313" key="5">
    <source>
        <dbReference type="Proteomes" id="UP000038009"/>
    </source>
</evidence>
<sequence length="196" mass="20858">MRVLVAAADDSEDIELVCITDVLARAAINVTLASVTKSKHIILSRGTRVECDALITEVSPDDFDAVLLPGGMPGAETLGKSEDLKKIMQKIRSQNKLYGAICAAPAVALGPMGLLEGVETVTCFPSFEEKLPSGVKYCQRAVVRSGNCLTSRGPGTAIFFALAAVSILNSHELAEKLAGMLLVDKMHEMDDVRALK</sequence>
<dbReference type="GO" id="GO:0005737">
    <property type="term" value="C:cytoplasm"/>
    <property type="evidence" value="ECO:0007669"/>
    <property type="project" value="UniProtKB-ARBA"/>
</dbReference>
<dbReference type="GO" id="GO:1903189">
    <property type="term" value="P:glyoxal metabolic process"/>
    <property type="evidence" value="ECO:0007669"/>
    <property type="project" value="TreeGrafter"/>
</dbReference>
<dbReference type="Proteomes" id="UP000038009">
    <property type="component" value="Unassembled WGS sequence"/>
</dbReference>
<dbReference type="PANTHER" id="PTHR48094:SF12">
    <property type="entry name" value="PARKINSON DISEASE PROTEIN 7 HOMOLOG"/>
    <property type="match status" value="1"/>
</dbReference>
<gene>
    <name evidence="4" type="ORF">ABL78_2167</name>
    <name evidence="3" type="ORF">LSFL1N19_01</name>
</gene>
<reference evidence="3" key="1">
    <citation type="submission" date="2009-05" db="EMBL/GenBank/DDBJ databases">
        <title>The evolution of amastin surface glycoproteins in trypanosomatid parasites.</title>
        <authorList>
            <person name="Jackson A.P."/>
        </authorList>
    </citation>
    <scope>NUCLEOTIDE SEQUENCE</scope>
    <source>
        <strain evidence="3">ATCC 30220</strain>
    </source>
</reference>
<dbReference type="EMBL" id="LJSK01000042">
    <property type="protein sequence ID" value="KPI88707.1"/>
    <property type="molecule type" value="Genomic_DNA"/>
</dbReference>
<proteinExistence type="predicted"/>
<organism evidence="3">
    <name type="scientific">Leptomonas seymouri</name>
    <dbReference type="NCBI Taxonomy" id="5684"/>
    <lineage>
        <taxon>Eukaryota</taxon>
        <taxon>Discoba</taxon>
        <taxon>Euglenozoa</taxon>
        <taxon>Kinetoplastea</taxon>
        <taxon>Metakinetoplastina</taxon>
        <taxon>Trypanosomatida</taxon>
        <taxon>Trypanosomatidae</taxon>
        <taxon>Leishmaniinae</taxon>
        <taxon>Leptomonas</taxon>
    </lineage>
</organism>
<evidence type="ECO:0000313" key="4">
    <source>
        <dbReference type="EMBL" id="KPI88707.1"/>
    </source>
</evidence>
<evidence type="ECO:0000256" key="1">
    <source>
        <dbReference type="ARBA" id="ARBA00022737"/>
    </source>
</evidence>
<feature type="domain" description="DJ-1/PfpI" evidence="2">
    <location>
        <begin position="1"/>
        <end position="165"/>
    </location>
</feature>
<keyword evidence="5" id="KW-1185">Reference proteome</keyword>
<dbReference type="Gene3D" id="3.40.50.880">
    <property type="match status" value="1"/>
</dbReference>
<dbReference type="Pfam" id="PF01965">
    <property type="entry name" value="DJ-1_PfpI"/>
    <property type="match status" value="1"/>
</dbReference>
<dbReference type="NCBIfam" id="TIGR01383">
    <property type="entry name" value="not_thiJ"/>
    <property type="match status" value="1"/>
</dbReference>
<dbReference type="EMBL" id="GQ153670">
    <property type="protein sequence ID" value="ACS87902.1"/>
    <property type="molecule type" value="Genomic_DNA"/>
</dbReference>
<reference evidence="4 5" key="2">
    <citation type="journal article" date="2015" name="PLoS Pathog.">
        <title>Leptomonas seymouri: Adaptations to the Dixenous Life Cycle Analyzed by Genome Sequencing, Transcriptome Profiling and Co-infection with Leishmania donovani.</title>
        <authorList>
            <person name="Kraeva N."/>
            <person name="Butenko A."/>
            <person name="Hlavacova J."/>
            <person name="Kostygov A."/>
            <person name="Myskova J."/>
            <person name="Grybchuk D."/>
            <person name="Lestinova T."/>
            <person name="Votypka J."/>
            <person name="Volf P."/>
            <person name="Opperdoes F."/>
            <person name="Flegontov P."/>
            <person name="Lukes J."/>
            <person name="Yurchenko V."/>
        </authorList>
    </citation>
    <scope>NUCLEOTIDE SEQUENCE [LARGE SCALE GENOMIC DNA]</scope>
    <source>
        <strain evidence="4 5">ATCC 30220</strain>
    </source>
</reference>
<dbReference type="FunFam" id="3.40.50.880:FF:000015">
    <property type="entry name" value="Protein DJ-1 homolog C"/>
    <property type="match status" value="1"/>
</dbReference>
<dbReference type="OMA" id="KATCYPG"/>
<dbReference type="SUPFAM" id="SSF52317">
    <property type="entry name" value="Class I glutamine amidotransferase-like"/>
    <property type="match status" value="1"/>
</dbReference>
<protein>
    <submittedName>
        <fullName evidence="4">Putative 4-methyl-5(Beta-hydroxyethyl)-thiazole monophosphate synthesis protein</fullName>
    </submittedName>
    <submittedName>
        <fullName evidence="3">Putative 4-methyl-5-thiazole monophosphate synthesis protein</fullName>
    </submittedName>
</protein>
<dbReference type="InterPro" id="IPR029062">
    <property type="entry name" value="Class_I_gatase-like"/>
</dbReference>
<dbReference type="InterPro" id="IPR002818">
    <property type="entry name" value="DJ-1/PfpI"/>
</dbReference>
<dbReference type="InterPro" id="IPR050325">
    <property type="entry name" value="Prot/Nucl_acid_deglycase"/>
</dbReference>
<accession>C6K3W3</accession>